<keyword evidence="1" id="KW-0472">Membrane</keyword>
<gene>
    <name evidence="2" type="ORF">ACFPM4_16445</name>
</gene>
<feature type="transmembrane region" description="Helical" evidence="1">
    <location>
        <begin position="6"/>
        <end position="29"/>
    </location>
</feature>
<dbReference type="Pfam" id="PF05437">
    <property type="entry name" value="AzlD"/>
    <property type="match status" value="1"/>
</dbReference>
<proteinExistence type="predicted"/>
<keyword evidence="3" id="KW-1185">Reference proteome</keyword>
<evidence type="ECO:0000313" key="2">
    <source>
        <dbReference type="EMBL" id="MFC5466310.1"/>
    </source>
</evidence>
<dbReference type="RefSeq" id="WP_144926205.1">
    <property type="nucleotide sequence ID" value="NZ_JBHSMC010000025.1"/>
</dbReference>
<dbReference type="Proteomes" id="UP001596147">
    <property type="component" value="Unassembled WGS sequence"/>
</dbReference>
<comment type="caution">
    <text evidence="2">The sequence shown here is derived from an EMBL/GenBank/DDBJ whole genome shotgun (WGS) entry which is preliminary data.</text>
</comment>
<evidence type="ECO:0000313" key="3">
    <source>
        <dbReference type="Proteomes" id="UP001596147"/>
    </source>
</evidence>
<organism evidence="2 3">
    <name type="scientific">Lederbergia graminis</name>
    <dbReference type="NCBI Taxonomy" id="735518"/>
    <lineage>
        <taxon>Bacteria</taxon>
        <taxon>Bacillati</taxon>
        <taxon>Bacillota</taxon>
        <taxon>Bacilli</taxon>
        <taxon>Bacillales</taxon>
        <taxon>Bacillaceae</taxon>
        <taxon>Lederbergia</taxon>
    </lineage>
</organism>
<feature type="transmembrane region" description="Helical" evidence="1">
    <location>
        <begin position="80"/>
        <end position="103"/>
    </location>
</feature>
<name>A0ABW0LKA0_9BACI</name>
<keyword evidence="1" id="KW-0812">Transmembrane</keyword>
<protein>
    <submittedName>
        <fullName evidence="2">AzlD domain-containing protein</fullName>
    </submittedName>
</protein>
<sequence>MEVNPYILLIIIGSAFVTVVPRVLPLVALSRINLPEWSMRWLSHVPVAVMAALVGQELLLADGDFSIHQNLDLFAALPTFAVAILTRSLLATVLVGIISMMLLRLLF</sequence>
<dbReference type="InterPro" id="IPR008407">
    <property type="entry name" value="Brnchd-chn_aa_trnsp_AzlD"/>
</dbReference>
<reference evidence="3" key="1">
    <citation type="journal article" date="2019" name="Int. J. Syst. Evol. Microbiol.">
        <title>The Global Catalogue of Microorganisms (GCM) 10K type strain sequencing project: providing services to taxonomists for standard genome sequencing and annotation.</title>
        <authorList>
            <consortium name="The Broad Institute Genomics Platform"/>
            <consortium name="The Broad Institute Genome Sequencing Center for Infectious Disease"/>
            <person name="Wu L."/>
            <person name="Ma J."/>
        </authorList>
    </citation>
    <scope>NUCLEOTIDE SEQUENCE [LARGE SCALE GENOMIC DNA]</scope>
    <source>
        <strain evidence="3">CGMCC 1.12237</strain>
    </source>
</reference>
<accession>A0ABW0LKA0</accession>
<keyword evidence="1" id="KW-1133">Transmembrane helix</keyword>
<evidence type="ECO:0000256" key="1">
    <source>
        <dbReference type="SAM" id="Phobius"/>
    </source>
</evidence>
<dbReference type="EMBL" id="JBHSMC010000025">
    <property type="protein sequence ID" value="MFC5466310.1"/>
    <property type="molecule type" value="Genomic_DNA"/>
</dbReference>